<keyword evidence="3" id="KW-1185">Reference proteome</keyword>
<protein>
    <submittedName>
        <fullName evidence="2">Uncharacterized protein</fullName>
    </submittedName>
</protein>
<feature type="compositionally biased region" description="Low complexity" evidence="1">
    <location>
        <begin position="606"/>
        <end position="624"/>
    </location>
</feature>
<evidence type="ECO:0000313" key="3">
    <source>
        <dbReference type="Proteomes" id="UP000256964"/>
    </source>
</evidence>
<evidence type="ECO:0000256" key="1">
    <source>
        <dbReference type="SAM" id="MobiDB-lite"/>
    </source>
</evidence>
<dbReference type="Proteomes" id="UP000256964">
    <property type="component" value="Unassembled WGS sequence"/>
</dbReference>
<gene>
    <name evidence="2" type="ORF">OH76DRAFT_1421541</name>
</gene>
<dbReference type="AlphaFoldDB" id="A0A371CV05"/>
<reference evidence="2 3" key="1">
    <citation type="journal article" date="2018" name="Biotechnol. Biofuels">
        <title>Integrative visual omics of the white-rot fungus Polyporus brumalis exposes the biotechnological potential of its oxidative enzymes for delignifying raw plant biomass.</title>
        <authorList>
            <person name="Miyauchi S."/>
            <person name="Rancon A."/>
            <person name="Drula E."/>
            <person name="Hage H."/>
            <person name="Chaduli D."/>
            <person name="Favel A."/>
            <person name="Grisel S."/>
            <person name="Henrissat B."/>
            <person name="Herpoel-Gimbert I."/>
            <person name="Ruiz-Duenas F.J."/>
            <person name="Chevret D."/>
            <person name="Hainaut M."/>
            <person name="Lin J."/>
            <person name="Wang M."/>
            <person name="Pangilinan J."/>
            <person name="Lipzen A."/>
            <person name="Lesage-Meessen L."/>
            <person name="Navarro D."/>
            <person name="Riley R."/>
            <person name="Grigoriev I.V."/>
            <person name="Zhou S."/>
            <person name="Raouche S."/>
            <person name="Rosso M.N."/>
        </authorList>
    </citation>
    <scope>NUCLEOTIDE SEQUENCE [LARGE SCALE GENOMIC DNA]</scope>
    <source>
        <strain evidence="2 3">BRFM 1820</strain>
    </source>
</reference>
<evidence type="ECO:0000313" key="2">
    <source>
        <dbReference type="EMBL" id="RDX44113.1"/>
    </source>
</evidence>
<accession>A0A371CV05</accession>
<proteinExistence type="predicted"/>
<name>A0A371CV05_9APHY</name>
<feature type="region of interest" description="Disordered" evidence="1">
    <location>
        <begin position="570"/>
        <end position="624"/>
    </location>
</feature>
<sequence length="624" mass="70121">MPCNTPGDCVNFNLPDSEYVEVQSIGGPTFMLVYKGASSDGPLPVPLSGRILHSWNRVRSTLDDLSANRYSFLSLWPHTVSVNQSSPDSSPYIRLQVSATALRTAWQVSAQEGCEHLVVELPIIPHADTLVFDAAMDWLYDVRQACIGASLHLVFLDSDDPTRLPRLESCDLSRADFTRSGWGYLQMCFKSSRPETVYVIHEWTMDACTAEMTYPRVKNFARSDPIWKPRQVKYNHDLGPGPGVPIGAWDAVERCFRYESSEKVIVKPSAGNPGYGANDDAHQNLLLRTMIIAMAGAPEDRRFLLKKTQLAIRGQSIVQGFALRTMDMPTDISLALCVALELLDSKQMSDISKRFAAWPCTDAEVIYSIVAKATTLTPTATPYWFGVSASDLPSAHVPAFYESGRPHGPLCITADERLPPALAIPPSPPMTANKPIVWYFDHKCHITSSPDDLNGDPDLYFSGMAMTSTYTRRFLQASSFSSHDAENTRLLLVGMWEPRLLRENFERVPLEYWCDDSTKFESIRTLLIREEGKDRDARWRQLCWFSHSQAWWKSNRYKFRTSEKFRMVKPLRNLGRPQDEPPWQEARESKSSKVGFMHGPSTGQHSRSTASTGTAASRTSDVDV</sequence>
<dbReference type="EMBL" id="KZ857454">
    <property type="protein sequence ID" value="RDX44113.1"/>
    <property type="molecule type" value="Genomic_DNA"/>
</dbReference>
<organism evidence="2 3">
    <name type="scientific">Lentinus brumalis</name>
    <dbReference type="NCBI Taxonomy" id="2498619"/>
    <lineage>
        <taxon>Eukaryota</taxon>
        <taxon>Fungi</taxon>
        <taxon>Dikarya</taxon>
        <taxon>Basidiomycota</taxon>
        <taxon>Agaricomycotina</taxon>
        <taxon>Agaricomycetes</taxon>
        <taxon>Polyporales</taxon>
        <taxon>Polyporaceae</taxon>
        <taxon>Lentinus</taxon>
    </lineage>
</organism>